<dbReference type="InterPro" id="IPR012824">
    <property type="entry name" value="CobW"/>
</dbReference>
<evidence type="ECO:0000256" key="5">
    <source>
        <dbReference type="ARBA" id="ARBA00045658"/>
    </source>
</evidence>
<feature type="domain" description="CobW/HypB/UreG nucleotide-binding" evidence="7">
    <location>
        <begin position="5"/>
        <end position="209"/>
    </location>
</feature>
<dbReference type="Gene3D" id="3.30.1220.10">
    <property type="entry name" value="CobW-like, C-terminal domain"/>
    <property type="match status" value="1"/>
</dbReference>
<keyword evidence="10" id="KW-1185">Reference proteome</keyword>
<dbReference type="SUPFAM" id="SSF90002">
    <property type="entry name" value="Hypothetical protein YjiA, C-terminal domain"/>
    <property type="match status" value="1"/>
</dbReference>
<evidence type="ECO:0000256" key="3">
    <source>
        <dbReference type="ARBA" id="ARBA00023186"/>
    </source>
</evidence>
<evidence type="ECO:0000259" key="8">
    <source>
        <dbReference type="Pfam" id="PF07683"/>
    </source>
</evidence>
<dbReference type="EMBL" id="JBEPTF010000003">
    <property type="protein sequence ID" value="MET4684289.1"/>
    <property type="molecule type" value="Genomic_DNA"/>
</dbReference>
<feature type="domain" description="CobW C-terminal" evidence="8">
    <location>
        <begin position="253"/>
        <end position="343"/>
    </location>
</feature>
<dbReference type="NCBIfam" id="TIGR02475">
    <property type="entry name" value="CobW"/>
    <property type="match status" value="1"/>
</dbReference>
<comment type="similarity">
    <text evidence="4">Belongs to the SIMIBI class G3E GTPase family. ZNG1 subfamily.</text>
</comment>
<dbReference type="InterPro" id="IPR003495">
    <property type="entry name" value="CobW/HypB/UreG_nucleotide-bd"/>
</dbReference>
<comment type="function">
    <text evidence="5">Zinc chaperone that directly transfers zinc cofactor to target proteins, thereby activating them. Zinc is transferred from the CXCC motif in the GTPase domain to the zinc binding site in target proteins in a process requiring GTP hydrolysis.</text>
</comment>
<comment type="caution">
    <text evidence="9">The sequence shown here is derived from an EMBL/GenBank/DDBJ whole genome shotgun (WGS) entry which is preliminary data.</text>
</comment>
<dbReference type="Proteomes" id="UP001549313">
    <property type="component" value="Unassembled WGS sequence"/>
</dbReference>
<keyword evidence="3" id="KW-0143">Chaperone</keyword>
<dbReference type="CDD" id="cd03112">
    <property type="entry name" value="CobW-like"/>
    <property type="match status" value="1"/>
</dbReference>
<dbReference type="RefSeq" id="WP_354089259.1">
    <property type="nucleotide sequence ID" value="NZ_JBEPTF010000003.1"/>
</dbReference>
<evidence type="ECO:0000313" key="10">
    <source>
        <dbReference type="Proteomes" id="UP001549313"/>
    </source>
</evidence>
<accession>A0ABV2RCI9</accession>
<evidence type="ECO:0000256" key="4">
    <source>
        <dbReference type="ARBA" id="ARBA00034320"/>
    </source>
</evidence>
<dbReference type="PANTHER" id="PTHR13748">
    <property type="entry name" value="COBW-RELATED"/>
    <property type="match status" value="1"/>
</dbReference>
<organism evidence="9 10">
    <name type="scientific">Brevundimonas faecalis</name>
    <dbReference type="NCBI Taxonomy" id="947378"/>
    <lineage>
        <taxon>Bacteria</taxon>
        <taxon>Pseudomonadati</taxon>
        <taxon>Pseudomonadota</taxon>
        <taxon>Alphaproteobacteria</taxon>
        <taxon>Caulobacterales</taxon>
        <taxon>Caulobacteraceae</taxon>
        <taxon>Brevundimonas</taxon>
    </lineage>
</organism>
<reference evidence="9 10" key="1">
    <citation type="submission" date="2024-06" db="EMBL/GenBank/DDBJ databases">
        <title>Sorghum-associated microbial communities from plants grown in Nebraska, USA.</title>
        <authorList>
            <person name="Schachtman D."/>
        </authorList>
    </citation>
    <scope>NUCLEOTIDE SEQUENCE [LARGE SCALE GENOMIC DNA]</scope>
    <source>
        <strain evidence="9 10">2814</strain>
    </source>
</reference>
<dbReference type="Gene3D" id="3.40.50.300">
    <property type="entry name" value="P-loop containing nucleotide triphosphate hydrolases"/>
    <property type="match status" value="1"/>
</dbReference>
<evidence type="ECO:0000259" key="7">
    <source>
        <dbReference type="Pfam" id="PF02492"/>
    </source>
</evidence>
<dbReference type="InterPro" id="IPR036627">
    <property type="entry name" value="CobW-likC_sf"/>
</dbReference>
<name>A0ABV2RCI9_9CAUL</name>
<evidence type="ECO:0000256" key="6">
    <source>
        <dbReference type="ARBA" id="ARBA00049117"/>
    </source>
</evidence>
<gene>
    <name evidence="9" type="ORF">ABIE19_002226</name>
</gene>
<proteinExistence type="inferred from homology"/>
<dbReference type="InterPro" id="IPR027417">
    <property type="entry name" value="P-loop_NTPase"/>
</dbReference>
<dbReference type="InterPro" id="IPR011629">
    <property type="entry name" value="CobW-like_C"/>
</dbReference>
<dbReference type="SUPFAM" id="SSF52540">
    <property type="entry name" value="P-loop containing nucleoside triphosphate hydrolases"/>
    <property type="match status" value="1"/>
</dbReference>
<dbReference type="InterPro" id="IPR051316">
    <property type="entry name" value="Zinc-reg_GTPase_activator"/>
</dbReference>
<dbReference type="PANTHER" id="PTHR13748:SF62">
    <property type="entry name" value="COBW DOMAIN-CONTAINING PROTEIN"/>
    <property type="match status" value="1"/>
</dbReference>
<sequence>MAKIPTTVVTGFLGAGKTTLIRSLLENAGGRRLAVVVNEFGDVGVDGEILRGCGIETCSDDDIVELANGCICCTVADDFLPTMRKLIDRADPPEHILVETSGLALPKPLVKAFTWPEVRTRATVDGVIALIDADAVAAGRFAHDEAALDQARRADATLDHETPLEELFEEQLACADLVVLNKTDLLDAEVMVRVEAEVRAHMRPGAKLIHAAHGRVDPAVLLGLGVAAEDDLDSRPSHHDGADDDHDHDDFDTFVVSGEEIASPEVLSDQLAGVIAEHDILRLKGVVAVKGKPSRLILQAVGPRIQTYFDRPWRAGEARVSRLVVIAEKGVDRAAVTPRMQEALIATDA</sequence>
<evidence type="ECO:0000313" key="9">
    <source>
        <dbReference type="EMBL" id="MET4684289.1"/>
    </source>
</evidence>
<protein>
    <submittedName>
        <fullName evidence="9">Cobalamin biosynthesis protein CobW</fullName>
    </submittedName>
</protein>
<keyword evidence="2" id="KW-0378">Hydrolase</keyword>
<comment type="catalytic activity">
    <reaction evidence="6">
        <text>GTP + H2O = GDP + phosphate + H(+)</text>
        <dbReference type="Rhea" id="RHEA:19669"/>
        <dbReference type="ChEBI" id="CHEBI:15377"/>
        <dbReference type="ChEBI" id="CHEBI:15378"/>
        <dbReference type="ChEBI" id="CHEBI:37565"/>
        <dbReference type="ChEBI" id="CHEBI:43474"/>
        <dbReference type="ChEBI" id="CHEBI:58189"/>
    </reaction>
    <physiologicalReaction direction="left-to-right" evidence="6">
        <dbReference type="Rhea" id="RHEA:19670"/>
    </physiologicalReaction>
</comment>
<dbReference type="Pfam" id="PF07683">
    <property type="entry name" value="CobW_C"/>
    <property type="match status" value="1"/>
</dbReference>
<evidence type="ECO:0000256" key="1">
    <source>
        <dbReference type="ARBA" id="ARBA00022741"/>
    </source>
</evidence>
<evidence type="ECO:0000256" key="2">
    <source>
        <dbReference type="ARBA" id="ARBA00022801"/>
    </source>
</evidence>
<dbReference type="Pfam" id="PF02492">
    <property type="entry name" value="cobW"/>
    <property type="match status" value="1"/>
</dbReference>
<keyword evidence="1" id="KW-0547">Nucleotide-binding</keyword>